<dbReference type="RefSeq" id="WP_183529905.1">
    <property type="nucleotide sequence ID" value="NZ_JACIJM010000007.1"/>
</dbReference>
<dbReference type="InterPro" id="IPR050210">
    <property type="entry name" value="tRNA_Adenine-N(6)_MTase"/>
</dbReference>
<gene>
    <name evidence="4" type="ORF">FHS72_002692</name>
</gene>
<dbReference type="PANTHER" id="PTHR47739:SF1">
    <property type="entry name" value="TRNA1(VAL) (ADENINE(37)-N6)-METHYLTRANSFERASE"/>
    <property type="match status" value="1"/>
</dbReference>
<keyword evidence="1 4" id="KW-0489">Methyltransferase</keyword>
<dbReference type="InterPro" id="IPR029063">
    <property type="entry name" value="SAM-dependent_MTases_sf"/>
</dbReference>
<feature type="domain" description="Methyltransferase small" evidence="3">
    <location>
        <begin position="32"/>
        <end position="125"/>
    </location>
</feature>
<accession>A0A7W9F0L6</accession>
<evidence type="ECO:0000313" key="4">
    <source>
        <dbReference type="EMBL" id="MBB5723056.1"/>
    </source>
</evidence>
<keyword evidence="1 4" id="KW-0808">Transferase</keyword>
<reference evidence="4 5" key="1">
    <citation type="submission" date="2020-08" db="EMBL/GenBank/DDBJ databases">
        <title>Genomic Encyclopedia of Type Strains, Phase IV (KMG-IV): sequencing the most valuable type-strain genomes for metagenomic binning, comparative biology and taxonomic classification.</title>
        <authorList>
            <person name="Goeker M."/>
        </authorList>
    </citation>
    <scope>NUCLEOTIDE SEQUENCE [LARGE SCALE GENOMIC DNA]</scope>
    <source>
        <strain evidence="4 5">DSM 101064</strain>
    </source>
</reference>
<dbReference type="Pfam" id="PF05175">
    <property type="entry name" value="MTS"/>
    <property type="match status" value="1"/>
</dbReference>
<dbReference type="GO" id="GO:0032259">
    <property type="term" value="P:methylation"/>
    <property type="evidence" value="ECO:0007669"/>
    <property type="project" value="UniProtKB-KW"/>
</dbReference>
<dbReference type="AlphaFoldDB" id="A0A7W9F0L6"/>
<evidence type="ECO:0000256" key="1">
    <source>
        <dbReference type="ARBA" id="ARBA00022603"/>
    </source>
</evidence>
<sequence>MIEDTTYDAFLGGKVHALQPKRGFRSGIDAVLLAASVPAKSGETVLEIGCGVGVASLCLNARVAGLAITGIELQSDYAGLAKQNAATNNADFTIFCADLRALPADLRQKQFTHVMMNPPYFDRTQGHAATDTGRDVALAGDTPLADWLDIGIRRLAPKGTLTIIQHITRLPEVLSAVSGRLGSIHLRPIAAHSSAAPGLFLLQAKHSGRGPFELMLPLVMHGSQAKQGDIESYTPQVKAILRDGASFSIRDPA</sequence>
<evidence type="ECO:0000256" key="2">
    <source>
        <dbReference type="ARBA" id="ARBA00022691"/>
    </source>
</evidence>
<dbReference type="Gene3D" id="3.40.50.150">
    <property type="entry name" value="Vaccinia Virus protein VP39"/>
    <property type="match status" value="1"/>
</dbReference>
<evidence type="ECO:0000259" key="3">
    <source>
        <dbReference type="Pfam" id="PF05175"/>
    </source>
</evidence>
<dbReference type="InterPro" id="IPR007848">
    <property type="entry name" value="Small_mtfrase_dom"/>
</dbReference>
<name>A0A7W9F0L6_9RHOB</name>
<dbReference type="SUPFAM" id="SSF53335">
    <property type="entry name" value="S-adenosyl-L-methionine-dependent methyltransferases"/>
    <property type="match status" value="1"/>
</dbReference>
<protein>
    <submittedName>
        <fullName evidence="4">tRNA1(Val) A37 N6-methylase TrmN6</fullName>
    </submittedName>
</protein>
<dbReference type="PANTHER" id="PTHR47739">
    <property type="entry name" value="TRNA1(VAL) (ADENINE(37)-N6)-METHYLTRANSFERASE"/>
    <property type="match status" value="1"/>
</dbReference>
<dbReference type="CDD" id="cd02440">
    <property type="entry name" value="AdoMet_MTases"/>
    <property type="match status" value="1"/>
</dbReference>
<dbReference type="Proteomes" id="UP000535415">
    <property type="component" value="Unassembled WGS sequence"/>
</dbReference>
<evidence type="ECO:0000313" key="5">
    <source>
        <dbReference type="Proteomes" id="UP000535415"/>
    </source>
</evidence>
<dbReference type="GO" id="GO:0008168">
    <property type="term" value="F:methyltransferase activity"/>
    <property type="evidence" value="ECO:0007669"/>
    <property type="project" value="UniProtKB-KW"/>
</dbReference>
<comment type="caution">
    <text evidence="4">The sequence shown here is derived from an EMBL/GenBank/DDBJ whole genome shotgun (WGS) entry which is preliminary data.</text>
</comment>
<proteinExistence type="predicted"/>
<dbReference type="EMBL" id="JACIJM010000007">
    <property type="protein sequence ID" value="MBB5723056.1"/>
    <property type="molecule type" value="Genomic_DNA"/>
</dbReference>
<keyword evidence="5" id="KW-1185">Reference proteome</keyword>
<organism evidence="4 5">
    <name type="scientific">Yoonia ponticola</name>
    <dbReference type="NCBI Taxonomy" id="1524255"/>
    <lineage>
        <taxon>Bacteria</taxon>
        <taxon>Pseudomonadati</taxon>
        <taxon>Pseudomonadota</taxon>
        <taxon>Alphaproteobacteria</taxon>
        <taxon>Rhodobacterales</taxon>
        <taxon>Paracoccaceae</taxon>
        <taxon>Yoonia</taxon>
    </lineage>
</organism>
<keyword evidence="2" id="KW-0949">S-adenosyl-L-methionine</keyword>